<name>A0A0D6J916_STREE</name>
<evidence type="ECO:0000313" key="2">
    <source>
        <dbReference type="EMBL" id="CIS78634.1"/>
    </source>
</evidence>
<protein>
    <submittedName>
        <fullName evidence="2">NAD binding domain of 6-phosphogluconate dehydrogenase family</fullName>
    </submittedName>
</protein>
<evidence type="ECO:0000313" key="3">
    <source>
        <dbReference type="Proteomes" id="UP000042745"/>
    </source>
</evidence>
<dbReference type="Pfam" id="PF03446">
    <property type="entry name" value="NAD_binding_2"/>
    <property type="match status" value="1"/>
</dbReference>
<accession>A0A0D6J916</accession>
<gene>
    <name evidence="2" type="ORF">ERS019486_01882</name>
</gene>
<dbReference type="EMBL" id="CKGU01000037">
    <property type="protein sequence ID" value="CIS78634.1"/>
    <property type="molecule type" value="Genomic_DNA"/>
</dbReference>
<dbReference type="SUPFAM" id="SSF51735">
    <property type="entry name" value="NAD(P)-binding Rossmann-fold domains"/>
    <property type="match status" value="1"/>
</dbReference>
<dbReference type="PANTHER" id="PTHR43060">
    <property type="entry name" value="3-HYDROXYISOBUTYRATE DEHYDROGENASE-LIKE 1, MITOCHONDRIAL-RELATED"/>
    <property type="match status" value="1"/>
</dbReference>
<comment type="caution">
    <text evidence="2">The sequence shown here is derived from an EMBL/GenBank/DDBJ whole genome shotgun (WGS) entry which is preliminary data.</text>
</comment>
<dbReference type="PANTHER" id="PTHR43060:SF15">
    <property type="entry name" value="3-HYDROXYISOBUTYRATE DEHYDROGENASE-LIKE 1, MITOCHONDRIAL-RELATED"/>
    <property type="match status" value="1"/>
</dbReference>
<proteinExistence type="predicted"/>
<sequence length="276" mass="32274">MTRGILKILKQSKKYNIYLYSRHLNSTINGIIFIREDELPDAINQVDFIITCFSNHIETDNFINEFLLNIQSLRKTIVIDFTTSRIDCVEKFKKTVEIKGGYYIEAPFTGGKLGSNSGQLSIFLHIDEGVNYNKKELMELLKLISKKIYFFEKSTEPTKFKLIYNSWGAYLLYSIKLFNPLQYDFSPKSLEVANTIVCNDGWMSLVCNSKLEQINDQDFDDIHFRVEYMVKDLEYANFSVFHDEVKEINYLLQQYRDCLVTDSGKDYTVIGKYDNL</sequence>
<reference evidence="2 3" key="1">
    <citation type="submission" date="2015-03" db="EMBL/GenBank/DDBJ databases">
        <authorList>
            <consortium name="Pathogen Informatics"/>
            <person name="Murphy D."/>
        </authorList>
    </citation>
    <scope>NUCLEOTIDE SEQUENCE [LARGE SCALE GENOMIC DNA]</scope>
    <source>
        <strain evidence="3">type strain: N</strain>
    </source>
</reference>
<dbReference type="Gene3D" id="3.40.50.720">
    <property type="entry name" value="NAD(P)-binding Rossmann-like Domain"/>
    <property type="match status" value="1"/>
</dbReference>
<evidence type="ECO:0000259" key="1">
    <source>
        <dbReference type="Pfam" id="PF03446"/>
    </source>
</evidence>
<dbReference type="InterPro" id="IPR006115">
    <property type="entry name" value="6PGDH_NADP-bd"/>
</dbReference>
<dbReference type="GO" id="GO:0050661">
    <property type="term" value="F:NADP binding"/>
    <property type="evidence" value="ECO:0007669"/>
    <property type="project" value="InterPro"/>
</dbReference>
<dbReference type="AlphaFoldDB" id="A0A0D6J916"/>
<dbReference type="InterPro" id="IPR036291">
    <property type="entry name" value="NAD(P)-bd_dom_sf"/>
</dbReference>
<dbReference type="Proteomes" id="UP000042745">
    <property type="component" value="Unassembled WGS sequence"/>
</dbReference>
<feature type="domain" description="6-phosphogluconate dehydrogenase NADP-binding" evidence="1">
    <location>
        <begin position="33"/>
        <end position="147"/>
    </location>
</feature>
<organism evidence="2 3">
    <name type="scientific">Streptococcus pneumoniae</name>
    <dbReference type="NCBI Taxonomy" id="1313"/>
    <lineage>
        <taxon>Bacteria</taxon>
        <taxon>Bacillati</taxon>
        <taxon>Bacillota</taxon>
        <taxon>Bacilli</taxon>
        <taxon>Lactobacillales</taxon>
        <taxon>Streptococcaceae</taxon>
        <taxon>Streptococcus</taxon>
    </lineage>
</organism>